<dbReference type="AlphaFoldDB" id="A9WL70"/>
<sequence length="40" mass="4266">MLGFFGPPDNGPGGGPRGALLRERLAKVESFAQQQLPLKD</sequence>
<organism evidence="1 2">
    <name type="scientific">Renibacterium salmoninarum (strain ATCC 33209 / DSM 20767 / JCM 11484 / NBRC 15589 / NCIMB 2235)</name>
    <dbReference type="NCBI Taxonomy" id="288705"/>
    <lineage>
        <taxon>Bacteria</taxon>
        <taxon>Bacillati</taxon>
        <taxon>Actinomycetota</taxon>
        <taxon>Actinomycetes</taxon>
        <taxon>Micrococcales</taxon>
        <taxon>Micrococcaceae</taxon>
        <taxon>Renibacterium</taxon>
    </lineage>
</organism>
<evidence type="ECO:0000313" key="2">
    <source>
        <dbReference type="Proteomes" id="UP000002007"/>
    </source>
</evidence>
<proteinExistence type="predicted"/>
<accession>A9WL70</accession>
<dbReference type="Proteomes" id="UP000002007">
    <property type="component" value="Chromosome"/>
</dbReference>
<dbReference type="EMBL" id="CP000910">
    <property type="protein sequence ID" value="ABY21784.1"/>
    <property type="molecule type" value="Genomic_DNA"/>
</dbReference>
<protein>
    <submittedName>
        <fullName evidence="1">Uncharacterized protein</fullName>
    </submittedName>
</protein>
<name>A9WL70_RENSM</name>
<reference evidence="2" key="1">
    <citation type="journal article" date="2008" name="J. Bacteriol.">
        <title>Genome sequence of the fish pathogen Renibacterium salmoninarum suggests reductive evolution away from an environmental Arthrobacter ancestor.</title>
        <authorList>
            <person name="Wiens G.D."/>
            <person name="Rockey D.D."/>
            <person name="Wu Z."/>
            <person name="Chang J."/>
            <person name="Levy R."/>
            <person name="Crane S."/>
            <person name="Chen D.S."/>
            <person name="Capri G.R."/>
            <person name="Burnett J.R."/>
            <person name="Sudheesh P.S."/>
            <person name="Schipma M.J."/>
            <person name="Burd H."/>
            <person name="Bhattacharyya A."/>
            <person name="Rhodes L.D."/>
            <person name="Kaul R."/>
            <person name="Strom M.S."/>
        </authorList>
    </citation>
    <scope>NUCLEOTIDE SEQUENCE [LARGE SCALE GENOMIC DNA]</scope>
    <source>
        <strain evidence="2">ATCC 33209 / DSM 20767 / JCM 11484 / NBRC 15589 / NCIMB 2235</strain>
    </source>
</reference>
<keyword evidence="2" id="KW-1185">Reference proteome</keyword>
<dbReference type="HOGENOM" id="CLU_3295454_0_0_11"/>
<dbReference type="KEGG" id="rsa:RSal33209_0026"/>
<evidence type="ECO:0000313" key="1">
    <source>
        <dbReference type="EMBL" id="ABY21784.1"/>
    </source>
</evidence>
<gene>
    <name evidence="1" type="ordered locus">RSal33209_0026</name>
</gene>